<feature type="region of interest" description="Disordered" evidence="1">
    <location>
        <begin position="1"/>
        <end position="59"/>
    </location>
</feature>
<dbReference type="AlphaFoldDB" id="A0A067MYV1"/>
<organism evidence="2 3">
    <name type="scientific">Botryobasidium botryosum (strain FD-172 SS1)</name>
    <dbReference type="NCBI Taxonomy" id="930990"/>
    <lineage>
        <taxon>Eukaryota</taxon>
        <taxon>Fungi</taxon>
        <taxon>Dikarya</taxon>
        <taxon>Basidiomycota</taxon>
        <taxon>Agaricomycotina</taxon>
        <taxon>Agaricomycetes</taxon>
        <taxon>Cantharellales</taxon>
        <taxon>Botryobasidiaceae</taxon>
        <taxon>Botryobasidium</taxon>
    </lineage>
</organism>
<evidence type="ECO:0000256" key="1">
    <source>
        <dbReference type="SAM" id="MobiDB-lite"/>
    </source>
</evidence>
<dbReference type="HOGENOM" id="CLU_2573569_0_0_1"/>
<dbReference type="InParanoid" id="A0A067MYV1"/>
<gene>
    <name evidence="2" type="ORF">BOTBODRAFT_30469</name>
</gene>
<accession>A0A067MYV1</accession>
<reference evidence="3" key="1">
    <citation type="journal article" date="2014" name="Proc. Natl. Acad. Sci. U.S.A.">
        <title>Extensive sampling of basidiomycete genomes demonstrates inadequacy of the white-rot/brown-rot paradigm for wood decay fungi.</title>
        <authorList>
            <person name="Riley R."/>
            <person name="Salamov A.A."/>
            <person name="Brown D.W."/>
            <person name="Nagy L.G."/>
            <person name="Floudas D."/>
            <person name="Held B.W."/>
            <person name="Levasseur A."/>
            <person name="Lombard V."/>
            <person name="Morin E."/>
            <person name="Otillar R."/>
            <person name="Lindquist E.A."/>
            <person name="Sun H."/>
            <person name="LaButti K.M."/>
            <person name="Schmutz J."/>
            <person name="Jabbour D."/>
            <person name="Luo H."/>
            <person name="Baker S.E."/>
            <person name="Pisabarro A.G."/>
            <person name="Walton J.D."/>
            <person name="Blanchette R.A."/>
            <person name="Henrissat B."/>
            <person name="Martin F."/>
            <person name="Cullen D."/>
            <person name="Hibbett D.S."/>
            <person name="Grigoriev I.V."/>
        </authorList>
    </citation>
    <scope>NUCLEOTIDE SEQUENCE [LARGE SCALE GENOMIC DNA]</scope>
    <source>
        <strain evidence="3">FD-172 SS1</strain>
    </source>
</reference>
<proteinExistence type="predicted"/>
<protein>
    <submittedName>
        <fullName evidence="2">Uncharacterized protein</fullName>
    </submittedName>
</protein>
<keyword evidence="3" id="KW-1185">Reference proteome</keyword>
<dbReference type="EMBL" id="KL198025">
    <property type="protein sequence ID" value="KDQ17087.1"/>
    <property type="molecule type" value="Genomic_DNA"/>
</dbReference>
<feature type="compositionally biased region" description="Low complexity" evidence="1">
    <location>
        <begin position="1"/>
        <end position="23"/>
    </location>
</feature>
<name>A0A067MYV1_BOTB1</name>
<dbReference type="Proteomes" id="UP000027195">
    <property type="component" value="Unassembled WGS sequence"/>
</dbReference>
<evidence type="ECO:0000313" key="2">
    <source>
        <dbReference type="EMBL" id="KDQ17087.1"/>
    </source>
</evidence>
<sequence>MSSRRTSATSTSSHRSHSGGATAPSPHQRAGSGRFPVVPATSAMPTGLQSASPSPPNSAVATRLCLKYAQVKCCTDGSLSP</sequence>
<evidence type="ECO:0000313" key="3">
    <source>
        <dbReference type="Proteomes" id="UP000027195"/>
    </source>
</evidence>